<accession>A0ABY5DLA4</accession>
<organism evidence="2 3">
    <name type="scientific">Candidatus Comchoanobacter bicostacola</name>
    <dbReference type="NCBI Taxonomy" id="2919598"/>
    <lineage>
        <taxon>Bacteria</taxon>
        <taxon>Pseudomonadati</taxon>
        <taxon>Pseudomonadota</taxon>
        <taxon>Gammaproteobacteria</taxon>
        <taxon>Candidatus Comchoanobacterales</taxon>
        <taxon>Candidatus Comchoanobacteraceae</taxon>
        <taxon>Candidatus Comchoanobacter</taxon>
    </lineage>
</organism>
<comment type="similarity">
    <text evidence="1">Belongs to the UPF0246 family.</text>
</comment>
<gene>
    <name evidence="2" type="ORF">MMH89_00170</name>
</gene>
<proteinExistence type="inferred from homology"/>
<dbReference type="PANTHER" id="PTHR30283:SF4">
    <property type="entry name" value="PEROXIDE STRESS RESISTANCE PROTEIN YAAA"/>
    <property type="match status" value="1"/>
</dbReference>
<dbReference type="RefSeq" id="WP_258568365.1">
    <property type="nucleotide sequence ID" value="NZ_CP092900.1"/>
</dbReference>
<dbReference type="EMBL" id="CP092900">
    <property type="protein sequence ID" value="UTC24581.1"/>
    <property type="molecule type" value="Genomic_DNA"/>
</dbReference>
<evidence type="ECO:0000313" key="2">
    <source>
        <dbReference type="EMBL" id="UTC24581.1"/>
    </source>
</evidence>
<dbReference type="PANTHER" id="PTHR30283">
    <property type="entry name" value="PEROXIDE STRESS RESPONSE PROTEIN YAAA"/>
    <property type="match status" value="1"/>
</dbReference>
<sequence length="240" mass="27380">MIIISPAKKQIETARVSLTQPDHLEKMQPLLELLSSYTVAELVKCLGISEQLAQENHQRFLELKSGQAALTPAIYTYAGDVYKHLDPESCSDHAIVYAQDHLRILSAFYGPLRPLDAIGFYRLEMITKLSGFELLVKYWQESMTQAVEDQNVFNLASEAYSKSIDRKRCKHWVDIVFYEKNKKGRYVVVAVNAKRMRGKILAYMLENQVDSPDGLEAFESNGYEFDAINSTESKVIFRKG</sequence>
<dbReference type="InterPro" id="IPR005583">
    <property type="entry name" value="YaaA"/>
</dbReference>
<keyword evidence="3" id="KW-1185">Reference proteome</keyword>
<reference evidence="2 3" key="1">
    <citation type="journal article" date="2022" name="Nat. Microbiol.">
        <title>The microbiome of a bacterivorous marine choanoflagellate contains a resource-demanding obligate bacterial associate.</title>
        <authorList>
            <person name="Needham D.M."/>
            <person name="Poirier C."/>
            <person name="Bachy C."/>
            <person name="George E.E."/>
            <person name="Wilken S."/>
            <person name="Yung C.C.M."/>
            <person name="Limardo A.J."/>
            <person name="Morando M."/>
            <person name="Sudek L."/>
            <person name="Malmstrom R.R."/>
            <person name="Keeling P.J."/>
            <person name="Santoro A.E."/>
            <person name="Worden A.Z."/>
        </authorList>
    </citation>
    <scope>NUCLEOTIDE SEQUENCE [LARGE SCALE GENOMIC DNA]</scope>
    <source>
        <strain evidence="2 3">Comchoano-1</strain>
    </source>
</reference>
<dbReference type="Proteomes" id="UP001055955">
    <property type="component" value="Chromosome"/>
</dbReference>
<protein>
    <recommendedName>
        <fullName evidence="1">UPF0246 protein MMH89_00170</fullName>
    </recommendedName>
</protein>
<name>A0ABY5DLA4_9GAMM</name>
<dbReference type="Pfam" id="PF03883">
    <property type="entry name" value="H2O2_YaaD"/>
    <property type="match status" value="1"/>
</dbReference>
<evidence type="ECO:0000313" key="3">
    <source>
        <dbReference type="Proteomes" id="UP001055955"/>
    </source>
</evidence>
<evidence type="ECO:0000256" key="1">
    <source>
        <dbReference type="HAMAP-Rule" id="MF_00652"/>
    </source>
</evidence>
<dbReference type="HAMAP" id="MF_00652">
    <property type="entry name" value="UPF0246"/>
    <property type="match status" value="1"/>
</dbReference>